<proteinExistence type="predicted"/>
<dbReference type="Proteomes" id="UP001356427">
    <property type="component" value="Unassembled WGS sequence"/>
</dbReference>
<comment type="caution">
    <text evidence="1">The sequence shown here is derived from an EMBL/GenBank/DDBJ whole genome shotgun (WGS) entry which is preliminary data.</text>
</comment>
<protein>
    <submittedName>
        <fullName evidence="1">Uncharacterized protein</fullName>
    </submittedName>
</protein>
<reference evidence="1 2" key="1">
    <citation type="submission" date="2021-04" db="EMBL/GenBank/DDBJ databases">
        <authorList>
            <person name="De Guttry C."/>
            <person name="Zahm M."/>
            <person name="Klopp C."/>
            <person name="Cabau C."/>
            <person name="Louis A."/>
            <person name="Berthelot C."/>
            <person name="Parey E."/>
            <person name="Roest Crollius H."/>
            <person name="Montfort J."/>
            <person name="Robinson-Rechavi M."/>
            <person name="Bucao C."/>
            <person name="Bouchez O."/>
            <person name="Gislard M."/>
            <person name="Lluch J."/>
            <person name="Milhes M."/>
            <person name="Lampietro C."/>
            <person name="Lopez Roques C."/>
            <person name="Donnadieu C."/>
            <person name="Braasch I."/>
            <person name="Desvignes T."/>
            <person name="Postlethwait J."/>
            <person name="Bobe J."/>
            <person name="Wedekind C."/>
            <person name="Guiguen Y."/>
        </authorList>
    </citation>
    <scope>NUCLEOTIDE SEQUENCE [LARGE SCALE GENOMIC DNA]</scope>
    <source>
        <strain evidence="1">Cs_M1</strain>
        <tissue evidence="1">Blood</tissue>
    </source>
</reference>
<dbReference type="PROSITE" id="PS51257">
    <property type="entry name" value="PROKAR_LIPOPROTEIN"/>
    <property type="match status" value="1"/>
</dbReference>
<name>A0AAN8L768_9TELE</name>
<organism evidence="1 2">
    <name type="scientific">Coregonus suidteri</name>
    <dbReference type="NCBI Taxonomy" id="861788"/>
    <lineage>
        <taxon>Eukaryota</taxon>
        <taxon>Metazoa</taxon>
        <taxon>Chordata</taxon>
        <taxon>Craniata</taxon>
        <taxon>Vertebrata</taxon>
        <taxon>Euteleostomi</taxon>
        <taxon>Actinopterygii</taxon>
        <taxon>Neopterygii</taxon>
        <taxon>Teleostei</taxon>
        <taxon>Protacanthopterygii</taxon>
        <taxon>Salmoniformes</taxon>
        <taxon>Salmonidae</taxon>
        <taxon>Coregoninae</taxon>
        <taxon>Coregonus</taxon>
    </lineage>
</organism>
<accession>A0AAN8L768</accession>
<dbReference type="EMBL" id="JAGTTL010000024">
    <property type="protein sequence ID" value="KAK6303074.1"/>
    <property type="molecule type" value="Genomic_DNA"/>
</dbReference>
<sequence>MEGQRVTPGVVYLFSPPFLLSCLLPLQTDTHHCHRHSRYTLPWLRSLVSSKPLKNSKPCFLFFGIGPCCFVSALVNGRTLLFGQTKCECFT</sequence>
<keyword evidence="2" id="KW-1185">Reference proteome</keyword>
<dbReference type="AlphaFoldDB" id="A0AAN8L768"/>
<evidence type="ECO:0000313" key="2">
    <source>
        <dbReference type="Proteomes" id="UP001356427"/>
    </source>
</evidence>
<gene>
    <name evidence="1" type="ORF">J4Q44_G00255280</name>
</gene>
<evidence type="ECO:0000313" key="1">
    <source>
        <dbReference type="EMBL" id="KAK6303074.1"/>
    </source>
</evidence>